<evidence type="ECO:0000313" key="3">
    <source>
        <dbReference type="Proteomes" id="UP000483379"/>
    </source>
</evidence>
<dbReference type="AlphaFoldDB" id="A0A6M0K9D3"/>
<name>A0A6M0K9D3_9GAMM</name>
<accession>A0A6M0K9D3</accession>
<evidence type="ECO:0000313" key="2">
    <source>
        <dbReference type="EMBL" id="NEV65317.1"/>
    </source>
</evidence>
<sequence>MGLSVISILFGVFTALGASLAVYVSGAHGSVGYLASWTLGGVGALGLWLSLRTLVAAPLRTLETTIREMRQDGDLTRRARVAAGPVGASAFAAGQGSAKREAGTSRVGVCACVLP</sequence>
<gene>
    <name evidence="2" type="ORF">G3446_26400</name>
</gene>
<comment type="caution">
    <text evidence="2">The sequence shown here is derived from an EMBL/GenBank/DDBJ whole genome shotgun (WGS) entry which is preliminary data.</text>
</comment>
<evidence type="ECO:0000256" key="1">
    <source>
        <dbReference type="SAM" id="Phobius"/>
    </source>
</evidence>
<feature type="transmembrane region" description="Helical" evidence="1">
    <location>
        <begin position="31"/>
        <end position="51"/>
    </location>
</feature>
<dbReference type="RefSeq" id="WP_164456634.1">
    <property type="nucleotide sequence ID" value="NZ_JAAIJQ010000216.1"/>
</dbReference>
<keyword evidence="1" id="KW-1133">Transmembrane helix</keyword>
<reference evidence="2 3" key="1">
    <citation type="submission" date="2020-02" db="EMBL/GenBank/DDBJ databases">
        <title>Genome sequences of Thiorhodococcus mannitoliphagus and Thiorhodococcus minor, purple sulfur photosynthetic bacteria in the gammaproteobacterial family, Chromatiaceae.</title>
        <authorList>
            <person name="Aviles F.A."/>
            <person name="Meyer T.E."/>
            <person name="Kyndt J.A."/>
        </authorList>
    </citation>
    <scope>NUCLEOTIDE SEQUENCE [LARGE SCALE GENOMIC DNA]</scope>
    <source>
        <strain evidence="2 3">DSM 11518</strain>
    </source>
</reference>
<keyword evidence="1" id="KW-0472">Membrane</keyword>
<keyword evidence="1" id="KW-0812">Transmembrane</keyword>
<dbReference type="EMBL" id="JAAIJQ010000216">
    <property type="protein sequence ID" value="NEV65317.1"/>
    <property type="molecule type" value="Genomic_DNA"/>
</dbReference>
<proteinExistence type="predicted"/>
<protein>
    <submittedName>
        <fullName evidence="2">Uncharacterized protein</fullName>
    </submittedName>
</protein>
<organism evidence="2 3">
    <name type="scientific">Thiorhodococcus minor</name>
    <dbReference type="NCBI Taxonomy" id="57489"/>
    <lineage>
        <taxon>Bacteria</taxon>
        <taxon>Pseudomonadati</taxon>
        <taxon>Pseudomonadota</taxon>
        <taxon>Gammaproteobacteria</taxon>
        <taxon>Chromatiales</taxon>
        <taxon>Chromatiaceae</taxon>
        <taxon>Thiorhodococcus</taxon>
    </lineage>
</organism>
<keyword evidence="3" id="KW-1185">Reference proteome</keyword>
<dbReference type="Proteomes" id="UP000483379">
    <property type="component" value="Unassembled WGS sequence"/>
</dbReference>